<dbReference type="Proteomes" id="UP000501623">
    <property type="component" value="Chromosome"/>
</dbReference>
<dbReference type="PANTHER" id="PTHR11178">
    <property type="entry name" value="IRON-SULFUR CLUSTER SCAFFOLD PROTEIN NFU-RELATED"/>
    <property type="match status" value="1"/>
</dbReference>
<dbReference type="InterPro" id="IPR034904">
    <property type="entry name" value="FSCA_dom_sf"/>
</dbReference>
<reference evidence="4 5" key="1">
    <citation type="submission" date="2020-05" db="EMBL/GenBank/DDBJ databases">
        <title>Complete genome sequence of Hymenobacter sp. TS19 in Coasted Sand Dune.</title>
        <authorList>
            <person name="Lee J.-H."/>
            <person name="Jung J.-H."/>
            <person name="Jeong S."/>
            <person name="Zhao L."/>
            <person name="Kim M.-K."/>
            <person name="Seo H.-S."/>
            <person name="Lim S."/>
        </authorList>
    </citation>
    <scope>NUCLEOTIDE SEQUENCE [LARGE SCALE GENOMIC DNA]</scope>
    <source>
        <strain evidence="4 5">TS19</strain>
    </source>
</reference>
<dbReference type="RefSeq" id="WP_171592551.1">
    <property type="nucleotide sequence ID" value="NZ_CP053538.1"/>
</dbReference>
<dbReference type="InterPro" id="IPR001075">
    <property type="entry name" value="NIF_FeS_clus_asmbl_NifU_C"/>
</dbReference>
<evidence type="ECO:0000313" key="5">
    <source>
        <dbReference type="Proteomes" id="UP000501623"/>
    </source>
</evidence>
<dbReference type="SUPFAM" id="SSF117916">
    <property type="entry name" value="Fe-S cluster assembly (FSCA) domain-like"/>
    <property type="match status" value="1"/>
</dbReference>
<feature type="compositionally biased region" description="Pro residues" evidence="2">
    <location>
        <begin position="102"/>
        <end position="111"/>
    </location>
</feature>
<proteinExistence type="inferred from homology"/>
<dbReference type="EMBL" id="CP053538">
    <property type="protein sequence ID" value="QJX48465.1"/>
    <property type="molecule type" value="Genomic_DNA"/>
</dbReference>
<organism evidence="4 5">
    <name type="scientific">Hymenobacter taeanensis</name>
    <dbReference type="NCBI Taxonomy" id="2735321"/>
    <lineage>
        <taxon>Bacteria</taxon>
        <taxon>Pseudomonadati</taxon>
        <taxon>Bacteroidota</taxon>
        <taxon>Cytophagia</taxon>
        <taxon>Cytophagales</taxon>
        <taxon>Hymenobacteraceae</taxon>
        <taxon>Hymenobacter</taxon>
    </lineage>
</organism>
<evidence type="ECO:0000256" key="1">
    <source>
        <dbReference type="ARBA" id="ARBA00006420"/>
    </source>
</evidence>
<feature type="region of interest" description="Disordered" evidence="2">
    <location>
        <begin position="87"/>
        <end position="111"/>
    </location>
</feature>
<dbReference type="GO" id="GO:0005506">
    <property type="term" value="F:iron ion binding"/>
    <property type="evidence" value="ECO:0007669"/>
    <property type="project" value="InterPro"/>
</dbReference>
<comment type="similarity">
    <text evidence="1">Belongs to the NifU family.</text>
</comment>
<protein>
    <submittedName>
        <fullName evidence="4">NifU family protein</fullName>
    </submittedName>
</protein>
<dbReference type="AlphaFoldDB" id="A0A6M6BN11"/>
<gene>
    <name evidence="4" type="ORF">HMJ29_16700</name>
</gene>
<evidence type="ECO:0000256" key="2">
    <source>
        <dbReference type="SAM" id="MobiDB-lite"/>
    </source>
</evidence>
<dbReference type="GO" id="GO:0051536">
    <property type="term" value="F:iron-sulfur cluster binding"/>
    <property type="evidence" value="ECO:0007669"/>
    <property type="project" value="InterPro"/>
</dbReference>
<dbReference type="GO" id="GO:0016226">
    <property type="term" value="P:iron-sulfur cluster assembly"/>
    <property type="evidence" value="ECO:0007669"/>
    <property type="project" value="InterPro"/>
</dbReference>
<dbReference type="Gene3D" id="3.30.300.130">
    <property type="entry name" value="Fe-S cluster assembly (FSCA)"/>
    <property type="match status" value="1"/>
</dbReference>
<evidence type="ECO:0000259" key="3">
    <source>
        <dbReference type="Pfam" id="PF01106"/>
    </source>
</evidence>
<dbReference type="PANTHER" id="PTHR11178:SF25">
    <property type="entry name" value="NIFU-LIKE PROTEIN 3, CHLOROPLASTIC"/>
    <property type="match status" value="1"/>
</dbReference>
<dbReference type="Pfam" id="PF01106">
    <property type="entry name" value="NifU"/>
    <property type="match status" value="1"/>
</dbReference>
<sequence>MNLSATVEAHPLLPRIEQALDTIRPYLAADGGNVRVLEITDDMVLRLELLGACGTCPMSPMTLKAGVEESVKKAVPEIRSVEAVNVTPMSEQPAGQTGHPVSPAPVPTPQF</sequence>
<accession>A0A6M6BN11</accession>
<name>A0A6M6BN11_9BACT</name>
<evidence type="ECO:0000313" key="4">
    <source>
        <dbReference type="EMBL" id="QJX48465.1"/>
    </source>
</evidence>
<feature type="domain" description="NIF system FeS cluster assembly NifU C-terminal" evidence="3">
    <location>
        <begin position="16"/>
        <end position="82"/>
    </location>
</feature>
<keyword evidence="5" id="KW-1185">Reference proteome</keyword>
<dbReference type="KEGG" id="hts:HMJ29_16700"/>